<evidence type="ECO:0000256" key="7">
    <source>
        <dbReference type="ARBA" id="ARBA00022771"/>
    </source>
</evidence>
<dbReference type="Pfam" id="PF21549">
    <property type="entry name" value="PRDM2_PR"/>
    <property type="match status" value="1"/>
</dbReference>
<feature type="region of interest" description="Disordered" evidence="17">
    <location>
        <begin position="1"/>
        <end position="32"/>
    </location>
</feature>
<feature type="domain" description="C2H2-type" evidence="18">
    <location>
        <begin position="505"/>
        <end position="532"/>
    </location>
</feature>
<organism evidence="20 21">
    <name type="scientific">Merluccius polli</name>
    <name type="common">Benguela hake</name>
    <name type="synonym">Merluccius cadenati</name>
    <dbReference type="NCBI Taxonomy" id="89951"/>
    <lineage>
        <taxon>Eukaryota</taxon>
        <taxon>Metazoa</taxon>
        <taxon>Chordata</taxon>
        <taxon>Craniata</taxon>
        <taxon>Vertebrata</taxon>
        <taxon>Euteleostomi</taxon>
        <taxon>Actinopterygii</taxon>
        <taxon>Neopterygii</taxon>
        <taxon>Teleostei</taxon>
        <taxon>Neoteleostei</taxon>
        <taxon>Acanthomorphata</taxon>
        <taxon>Zeiogadaria</taxon>
        <taxon>Gadariae</taxon>
        <taxon>Gadiformes</taxon>
        <taxon>Gadoidei</taxon>
        <taxon>Merlucciidae</taxon>
        <taxon>Merluccius</taxon>
    </lineage>
</organism>
<evidence type="ECO:0000256" key="16">
    <source>
        <dbReference type="PROSITE-ProRule" id="PRU00042"/>
    </source>
</evidence>
<feature type="compositionally biased region" description="Polar residues" evidence="17">
    <location>
        <begin position="353"/>
        <end position="372"/>
    </location>
</feature>
<keyword evidence="5" id="KW-0479">Metal-binding</keyword>
<dbReference type="InterPro" id="IPR001214">
    <property type="entry name" value="SET_dom"/>
</dbReference>
<feature type="compositionally biased region" description="Low complexity" evidence="17">
    <location>
        <begin position="327"/>
        <end position="342"/>
    </location>
</feature>
<feature type="region of interest" description="Disordered" evidence="17">
    <location>
        <begin position="202"/>
        <end position="432"/>
    </location>
</feature>
<evidence type="ECO:0000259" key="18">
    <source>
        <dbReference type="PROSITE" id="PS50157"/>
    </source>
</evidence>
<dbReference type="GO" id="GO:0006355">
    <property type="term" value="P:regulation of DNA-templated transcription"/>
    <property type="evidence" value="ECO:0007669"/>
    <property type="project" value="TreeGrafter"/>
</dbReference>
<evidence type="ECO:0000256" key="13">
    <source>
        <dbReference type="ARBA" id="ARBA00023242"/>
    </source>
</evidence>
<comment type="caution">
    <text evidence="20">The sequence shown here is derived from an EMBL/GenBank/DDBJ whole genome shotgun (WGS) entry which is preliminary data.</text>
</comment>
<dbReference type="GO" id="GO:0032259">
    <property type="term" value="P:methylation"/>
    <property type="evidence" value="ECO:0007669"/>
    <property type="project" value="UniProtKB-KW"/>
</dbReference>
<dbReference type="SMART" id="SM00355">
    <property type="entry name" value="ZnF_C2H2"/>
    <property type="match status" value="3"/>
</dbReference>
<dbReference type="GO" id="GO:0014003">
    <property type="term" value="P:oligodendrocyte development"/>
    <property type="evidence" value="ECO:0007669"/>
    <property type="project" value="TreeGrafter"/>
</dbReference>
<feature type="compositionally biased region" description="Pro residues" evidence="17">
    <location>
        <begin position="207"/>
        <end position="220"/>
    </location>
</feature>
<feature type="compositionally biased region" description="Basic and acidic residues" evidence="17">
    <location>
        <begin position="258"/>
        <end position="280"/>
    </location>
</feature>
<proteinExistence type="predicted"/>
<evidence type="ECO:0000256" key="11">
    <source>
        <dbReference type="ARBA" id="ARBA00023125"/>
    </source>
</evidence>
<keyword evidence="11" id="KW-0238">DNA-binding</keyword>
<evidence type="ECO:0000256" key="2">
    <source>
        <dbReference type="ARBA" id="ARBA00022603"/>
    </source>
</evidence>
<dbReference type="PANTHER" id="PTHR16516">
    <property type="entry name" value="AGAP007109-PA"/>
    <property type="match status" value="1"/>
</dbReference>
<evidence type="ECO:0000313" key="20">
    <source>
        <dbReference type="EMBL" id="KAK0135483.1"/>
    </source>
</evidence>
<sequence>MVSDGHALLHPDKGSEGEMDPGESGGEERVWDGGDSKAVQCLTDIFTSVFTTCDVPENAIFGPCVLSHTTLYDSIAFIALKSTDKRTAPYIFRVDTSAASSSAEGVMWLRLVQSARDPEEQNLEAYVKNGQLFYRSLRRVHKDEELLVWYGRDLLDLLGLRETAEQPIRTKGSTAHTCPDCSQRFLFDFPFLSHLRFRCTKRLQTPPTTPTDPPTDPRPPSEGADLPGPPGGGTPGRSSPKPLPGPPDATKPATDFHNLARDLERSRRGPPSDREAEVRSSGKRKYPDAMVPPGATLPGPKSKEELATSALNYRGAYGLDDSPRAPSPAGGPTTTGDAGPGAKRSAFTEVRKSSQGLKASRSLQSSNLENQESGGGRPGSRTPDKHLNMRQVLSETQPTQAPTPPSPFPSLAQQGAGGRGGERKSAFSQPSRSSFSQISSLLAPKLLDSSSRLELGPAPMKQGPFVYAAAAAFWPKTSGPVPMQLPSALTLLPPSFTSLCLPAQNWCAKCNASFRMTSDLVYHMRSHHKKEFAVEPLVRRRREEKLRCPICNEAFRERHHLSRHMTSHN</sequence>
<dbReference type="PROSITE" id="PS50157">
    <property type="entry name" value="ZINC_FINGER_C2H2_2"/>
    <property type="match status" value="2"/>
</dbReference>
<name>A0AA47NSC7_MERPO</name>
<feature type="domain" description="C2H2-type" evidence="18">
    <location>
        <begin position="546"/>
        <end position="569"/>
    </location>
</feature>
<keyword evidence="8" id="KW-0862">Zinc</keyword>
<dbReference type="FunFam" id="2.170.270.10:FF:000012">
    <property type="entry name" value="PR domain zinc finger protein 8"/>
    <property type="match status" value="1"/>
</dbReference>
<keyword evidence="3" id="KW-0808">Transferase</keyword>
<comment type="subcellular location">
    <subcellularLocation>
        <location evidence="1">Nucleus</location>
    </subcellularLocation>
</comment>
<evidence type="ECO:0000256" key="17">
    <source>
        <dbReference type="SAM" id="MobiDB-lite"/>
    </source>
</evidence>
<dbReference type="GO" id="GO:0003677">
    <property type="term" value="F:DNA binding"/>
    <property type="evidence" value="ECO:0007669"/>
    <property type="project" value="UniProtKB-KW"/>
</dbReference>
<evidence type="ECO:0000256" key="8">
    <source>
        <dbReference type="ARBA" id="ARBA00022833"/>
    </source>
</evidence>
<dbReference type="InterPro" id="IPR036236">
    <property type="entry name" value="Znf_C2H2_sf"/>
</dbReference>
<evidence type="ECO:0000256" key="15">
    <source>
        <dbReference type="ARBA" id="ARBA00082172"/>
    </source>
</evidence>
<dbReference type="GO" id="GO:0005654">
    <property type="term" value="C:nucleoplasm"/>
    <property type="evidence" value="ECO:0007669"/>
    <property type="project" value="UniProtKB-ARBA"/>
</dbReference>
<dbReference type="SUPFAM" id="SSF57667">
    <property type="entry name" value="beta-beta-alpha zinc fingers"/>
    <property type="match status" value="1"/>
</dbReference>
<evidence type="ECO:0000256" key="1">
    <source>
        <dbReference type="ARBA" id="ARBA00004123"/>
    </source>
</evidence>
<keyword evidence="6" id="KW-0677">Repeat</keyword>
<dbReference type="PROSITE" id="PS00028">
    <property type="entry name" value="ZINC_FINGER_C2H2_1"/>
    <property type="match status" value="2"/>
</dbReference>
<keyword evidence="10" id="KW-0805">Transcription regulation</keyword>
<keyword evidence="13" id="KW-0539">Nucleus</keyword>
<dbReference type="Gene3D" id="3.30.160.60">
    <property type="entry name" value="Classic Zinc Finger"/>
    <property type="match status" value="1"/>
</dbReference>
<evidence type="ECO:0000259" key="19">
    <source>
        <dbReference type="PROSITE" id="PS50280"/>
    </source>
</evidence>
<keyword evidence="4" id="KW-0949">S-adenosyl-L-methionine</keyword>
<dbReference type="AlphaFoldDB" id="A0AA47NSC7"/>
<gene>
    <name evidence="20" type="primary">PRDM8</name>
    <name evidence="20" type="ORF">N1851_028664</name>
</gene>
<keyword evidence="21" id="KW-1185">Reference proteome</keyword>
<dbReference type="Gene3D" id="2.170.270.10">
    <property type="entry name" value="SET domain"/>
    <property type="match status" value="1"/>
</dbReference>
<dbReference type="InterPro" id="IPR013087">
    <property type="entry name" value="Znf_C2H2_type"/>
</dbReference>
<feature type="compositionally biased region" description="Basic and acidic residues" evidence="17">
    <location>
        <begin position="7"/>
        <end position="16"/>
    </location>
</feature>
<evidence type="ECO:0000256" key="4">
    <source>
        <dbReference type="ARBA" id="ARBA00022691"/>
    </source>
</evidence>
<dbReference type="EMBL" id="JAOPHQ010005423">
    <property type="protein sequence ID" value="KAK0135483.1"/>
    <property type="molecule type" value="Genomic_DNA"/>
</dbReference>
<dbReference type="Pfam" id="PF00096">
    <property type="entry name" value="zf-C2H2"/>
    <property type="match status" value="1"/>
</dbReference>
<reference evidence="20" key="1">
    <citation type="journal article" date="2023" name="Front. Mar. Sci.">
        <title>A new Merluccius polli reference genome to investigate the effects of global change in West African waters.</title>
        <authorList>
            <person name="Mateo J.L."/>
            <person name="Blanco-Fernandez C."/>
            <person name="Garcia-Vazquez E."/>
            <person name="Machado-Schiaffino G."/>
        </authorList>
    </citation>
    <scope>NUCLEOTIDE SEQUENCE</scope>
    <source>
        <strain evidence="20">C29</strain>
        <tissue evidence="20">Fin</tissue>
    </source>
</reference>
<evidence type="ECO:0000256" key="14">
    <source>
        <dbReference type="ARBA" id="ARBA00067591"/>
    </source>
</evidence>
<keyword evidence="12" id="KW-0804">Transcription</keyword>
<dbReference type="PANTHER" id="PTHR16516:SF7">
    <property type="entry name" value="PR DOMAIN ZINC FINGER PROTEIN 8"/>
    <property type="match status" value="1"/>
</dbReference>
<evidence type="ECO:0000256" key="6">
    <source>
        <dbReference type="ARBA" id="ARBA00022737"/>
    </source>
</evidence>
<accession>A0AA47NSC7</accession>
<evidence type="ECO:0000256" key="12">
    <source>
        <dbReference type="ARBA" id="ARBA00023163"/>
    </source>
</evidence>
<keyword evidence="9" id="KW-0524">Neurogenesis</keyword>
<evidence type="ECO:0000313" key="21">
    <source>
        <dbReference type="Proteomes" id="UP001174136"/>
    </source>
</evidence>
<protein>
    <recommendedName>
        <fullName evidence="14">PR domain zinc finger protein 8</fullName>
    </recommendedName>
    <alternativeName>
        <fullName evidence="15">PR domain-containing protein 8</fullName>
    </alternativeName>
</protein>
<keyword evidence="2" id="KW-0489">Methyltransferase</keyword>
<keyword evidence="7 16" id="KW-0863">Zinc-finger</keyword>
<dbReference type="InterPro" id="IPR044402">
    <property type="entry name" value="PRDM8-like_PR/SET"/>
</dbReference>
<evidence type="ECO:0000256" key="10">
    <source>
        <dbReference type="ARBA" id="ARBA00023015"/>
    </source>
</evidence>
<dbReference type="GO" id="GO:0008168">
    <property type="term" value="F:methyltransferase activity"/>
    <property type="evidence" value="ECO:0007669"/>
    <property type="project" value="UniProtKB-KW"/>
</dbReference>
<dbReference type="InterPro" id="IPR046341">
    <property type="entry name" value="SET_dom_sf"/>
</dbReference>
<dbReference type="Proteomes" id="UP001174136">
    <property type="component" value="Unassembled WGS sequence"/>
</dbReference>
<evidence type="ECO:0000256" key="5">
    <source>
        <dbReference type="ARBA" id="ARBA00022723"/>
    </source>
</evidence>
<evidence type="ECO:0000256" key="3">
    <source>
        <dbReference type="ARBA" id="ARBA00022679"/>
    </source>
</evidence>
<feature type="domain" description="SET" evidence="19">
    <location>
        <begin position="36"/>
        <end position="151"/>
    </location>
</feature>
<dbReference type="PROSITE" id="PS50280">
    <property type="entry name" value="SET"/>
    <property type="match status" value="1"/>
</dbReference>
<dbReference type="InterPro" id="IPR052296">
    <property type="entry name" value="TR-Histone_Methyltrans"/>
</dbReference>
<evidence type="ECO:0000256" key="9">
    <source>
        <dbReference type="ARBA" id="ARBA00022902"/>
    </source>
</evidence>
<dbReference type="CDD" id="cd19192">
    <property type="entry name" value="PR-SET_PRDM8"/>
    <property type="match status" value="1"/>
</dbReference>
<dbReference type="GO" id="GO:0008270">
    <property type="term" value="F:zinc ion binding"/>
    <property type="evidence" value="ECO:0007669"/>
    <property type="project" value="UniProtKB-KW"/>
</dbReference>